<evidence type="ECO:0000313" key="2">
    <source>
        <dbReference type="Proteomes" id="UP001454036"/>
    </source>
</evidence>
<gene>
    <name evidence="1" type="ORF">LIER_18006</name>
</gene>
<organism evidence="1 2">
    <name type="scientific">Lithospermum erythrorhizon</name>
    <name type="common">Purple gromwell</name>
    <name type="synonym">Lithospermum officinale var. erythrorhizon</name>
    <dbReference type="NCBI Taxonomy" id="34254"/>
    <lineage>
        <taxon>Eukaryota</taxon>
        <taxon>Viridiplantae</taxon>
        <taxon>Streptophyta</taxon>
        <taxon>Embryophyta</taxon>
        <taxon>Tracheophyta</taxon>
        <taxon>Spermatophyta</taxon>
        <taxon>Magnoliopsida</taxon>
        <taxon>eudicotyledons</taxon>
        <taxon>Gunneridae</taxon>
        <taxon>Pentapetalae</taxon>
        <taxon>asterids</taxon>
        <taxon>lamiids</taxon>
        <taxon>Boraginales</taxon>
        <taxon>Boraginaceae</taxon>
        <taxon>Boraginoideae</taxon>
        <taxon>Lithospermeae</taxon>
        <taxon>Lithospermum</taxon>
    </lineage>
</organism>
<name>A0AAV3QFM8_LITER</name>
<sequence>MIREAEERKAISGIKINRDSPSVSHILFTDDTFIFCKVTVPESTKVKLILANYEMASGKKVNVGMCSVSFSSKIGMVLRQHILSGLGMREVRESTWVFRTGSFGQNGDREKGIHWKAWYKLCDDKEHGGLGFKDLESMNLSLLAKQGWNRWSVGNGQSINIWTDPCVLRETDFKTKNGVYLTCSGYKFDCAIYETKWGFVGFIEWGRQHRVDSGPMLEGYLEPGNNKSPRSLRSLWWMFYIFQFVSRSSNNVAHTIVHWDNAGEREVIWLSSSPFYLESALSQDA</sequence>
<keyword evidence="2" id="KW-1185">Reference proteome</keyword>
<accession>A0AAV3QFM8</accession>
<dbReference type="EMBL" id="BAABME010004269">
    <property type="protein sequence ID" value="GAA0161766.1"/>
    <property type="molecule type" value="Genomic_DNA"/>
</dbReference>
<dbReference type="Proteomes" id="UP001454036">
    <property type="component" value="Unassembled WGS sequence"/>
</dbReference>
<comment type="caution">
    <text evidence="1">The sequence shown here is derived from an EMBL/GenBank/DDBJ whole genome shotgun (WGS) entry which is preliminary data.</text>
</comment>
<dbReference type="AlphaFoldDB" id="A0AAV3QFM8"/>
<protein>
    <submittedName>
        <fullName evidence="1">Uncharacterized protein</fullName>
    </submittedName>
</protein>
<proteinExistence type="predicted"/>
<reference evidence="1 2" key="1">
    <citation type="submission" date="2024-01" db="EMBL/GenBank/DDBJ databases">
        <title>The complete chloroplast genome sequence of Lithospermum erythrorhizon: insights into the phylogenetic relationship among Boraginaceae species and the maternal lineages of purple gromwells.</title>
        <authorList>
            <person name="Okada T."/>
            <person name="Watanabe K."/>
        </authorList>
    </citation>
    <scope>NUCLEOTIDE SEQUENCE [LARGE SCALE GENOMIC DNA]</scope>
</reference>
<evidence type="ECO:0000313" key="1">
    <source>
        <dbReference type="EMBL" id="GAA0161766.1"/>
    </source>
</evidence>